<protein>
    <submittedName>
        <fullName evidence="4">RNA dependent RNA polymerase</fullName>
    </submittedName>
</protein>
<reference evidence="4" key="1">
    <citation type="submission" date="2024-05" db="EMBL/GenBank/DDBJ databases">
        <title>New lineages of RNA viruses from clinical isolates of Rhizopus microsporus revealed by fragmented and primer-ligated dsRNA sequencing (FLDS) analysis.</title>
        <authorList>
            <person name="Sadiyah W."/>
            <person name="Zhao Y."/>
            <person name="Chiba Y."/>
            <person name="Kondo H."/>
            <person name="Suzuki N."/>
            <person name="Ban S."/>
            <person name="Yaguchi T."/>
            <person name="Urayama S."/>
            <person name="Hagiwara D."/>
        </authorList>
    </citation>
    <scope>NUCLEOTIDE SEQUENCE</scope>
    <source>
        <strain evidence="4">RmMV3-IFM52934</strain>
    </source>
</reference>
<sequence>MLHSIAFIYKLMTTTLKWLISYRWPRWNDPKLFVEIENFYDKIQLWEASNGRLWTAHRVKAMRLTVTRAFSGHPLPEPLGFSAIDGLPAVLPEFLRKGLKDRDPDAFRLSVTMLSVTRMFMGGEPVSLQDIETPSTAESLDLAPVLKEIISTYRLRTWSPDWVSYHWTAKMGPKGPALAYCVRDAIDLPDTLVDSLTTLGGRNLNRLLRKLRGLPTDLLSRINSVIGATSQDKILRRISIKPDRECKSRPFAILDYMSQTALRPLHELLFDQLRKIPNDRTFTQGSQLLLSPPPGHSYHSLDLKSATDRFPIASQLEVLRVLIGDDKAKAWADIMVGYPYQLGDKVVYYRAGQPIGAYSSWALFTLTHHVVVHWCAKSIDLKITPEIYAILGDDIVIAHDGLAESYRAAMSRLGVEISESKTHVSKDTYEFAKRWFHKGEEISPFPLHGLVENRDRYYAIYETLRQASQRGYPLPNTWQPSQYFRELLESLGYKGRLVPYILERIQLIHQIPTCSVSFNELAERARAFWITSRASFSCSWSDQTLVDLFGYAASSAWFKEISSEAERIETRLSEMSDLFIETLSDVLGGPDDQSELEDLFSILPPVAALQERAQQAAEVMDIDVVGDGDEDPDNPATPIWDRAGLLDFTPLPRLHGIVPMRSSTRRAASRSHWALEVSRALRTRGFLVPSKQRA</sequence>
<dbReference type="InterPro" id="IPR008686">
    <property type="entry name" value="RNA_pol_mitovir"/>
</dbReference>
<keyword evidence="3" id="KW-0548">Nucleotidyltransferase</keyword>
<evidence type="ECO:0000256" key="2">
    <source>
        <dbReference type="ARBA" id="ARBA00022679"/>
    </source>
</evidence>
<name>A0AAT9H821_9VIRU</name>
<dbReference type="PANTHER" id="PTHR34456:SF13">
    <property type="entry name" value="REVERSE TRANSCRIPTASE DOMAIN-CONTAINING PROTEIN"/>
    <property type="match status" value="1"/>
</dbReference>
<keyword evidence="1" id="KW-0696">RNA-directed RNA polymerase</keyword>
<evidence type="ECO:0000256" key="1">
    <source>
        <dbReference type="ARBA" id="ARBA00022484"/>
    </source>
</evidence>
<dbReference type="GO" id="GO:0003968">
    <property type="term" value="F:RNA-directed RNA polymerase activity"/>
    <property type="evidence" value="ECO:0007669"/>
    <property type="project" value="UniProtKB-KW"/>
</dbReference>
<evidence type="ECO:0000256" key="3">
    <source>
        <dbReference type="ARBA" id="ARBA00022695"/>
    </source>
</evidence>
<proteinExistence type="predicted"/>
<dbReference type="InterPro" id="IPR043502">
    <property type="entry name" value="DNA/RNA_pol_sf"/>
</dbReference>
<organism evidence="4">
    <name type="scientific">Rhizopus microsporus mitovirus 3</name>
    <dbReference type="NCBI Taxonomy" id="3156530"/>
    <lineage>
        <taxon>Viruses</taxon>
        <taxon>Riboviria</taxon>
        <taxon>Orthornavirae</taxon>
        <taxon>Lenarviricota</taxon>
        <taxon>Howeltoviricetes</taxon>
        <taxon>Cryppavirales</taxon>
        <taxon>Mitoviridae</taxon>
        <taxon>Mitovirus</taxon>
    </lineage>
</organism>
<dbReference type="EMBL" id="LC818058">
    <property type="protein sequence ID" value="BFM51650.1"/>
    <property type="molecule type" value="Genomic_RNA"/>
</dbReference>
<accession>A0AAT9H821</accession>
<dbReference type="PANTHER" id="PTHR34456">
    <property type="entry name" value="MITOVIRUS RNA-DEPENDENT RNA POLYMERASE"/>
    <property type="match status" value="1"/>
</dbReference>
<evidence type="ECO:0000313" key="4">
    <source>
        <dbReference type="EMBL" id="BFM51650.1"/>
    </source>
</evidence>
<gene>
    <name evidence="4" type="primary">RdRp</name>
</gene>
<dbReference type="Pfam" id="PF05919">
    <property type="entry name" value="Mitovir_RNA_pol"/>
    <property type="match status" value="1"/>
</dbReference>
<dbReference type="SUPFAM" id="SSF56672">
    <property type="entry name" value="DNA/RNA polymerases"/>
    <property type="match status" value="1"/>
</dbReference>
<keyword evidence="2" id="KW-0808">Transferase</keyword>